<dbReference type="AlphaFoldDB" id="A0A2H5XBY2"/>
<evidence type="ECO:0000313" key="2">
    <source>
        <dbReference type="EMBL" id="GBC98675.1"/>
    </source>
</evidence>
<dbReference type="Pfam" id="PF01261">
    <property type="entry name" value="AP_endonuc_2"/>
    <property type="match status" value="1"/>
</dbReference>
<dbReference type="InterPro" id="IPR036237">
    <property type="entry name" value="Xyl_isomerase-like_sf"/>
</dbReference>
<evidence type="ECO:0000259" key="1">
    <source>
        <dbReference type="Pfam" id="PF01261"/>
    </source>
</evidence>
<accession>A0A2H5XBY2</accession>
<organism evidence="2 3">
    <name type="scientific">Candidatus Fervidibacter japonicus</name>
    <dbReference type="NCBI Taxonomy" id="2035412"/>
    <lineage>
        <taxon>Bacteria</taxon>
        <taxon>Candidatus Fervidibacterota</taxon>
        <taxon>Candidatus Fervidibacter</taxon>
    </lineage>
</organism>
<dbReference type="InterPro" id="IPR013022">
    <property type="entry name" value="Xyl_isomerase-like_TIM-brl"/>
</dbReference>
<name>A0A2H5XBY2_9BACT</name>
<evidence type="ECO:0000313" key="3">
    <source>
        <dbReference type="Proteomes" id="UP000236173"/>
    </source>
</evidence>
<gene>
    <name evidence="2" type="ORF">HRbin17_01189</name>
</gene>
<protein>
    <recommendedName>
        <fullName evidence="1">Xylose isomerase-like TIM barrel domain-containing protein</fullName>
    </recommendedName>
</protein>
<reference evidence="3" key="1">
    <citation type="submission" date="2017-09" db="EMBL/GenBank/DDBJ databases">
        <title>Metaegenomics of thermophilic ammonia-oxidizing enrichment culture.</title>
        <authorList>
            <person name="Kato S."/>
            <person name="Suzuki K."/>
        </authorList>
    </citation>
    <scope>NUCLEOTIDE SEQUENCE [LARGE SCALE GENOMIC DNA]</scope>
</reference>
<comment type="caution">
    <text evidence="2">The sequence shown here is derived from an EMBL/GenBank/DDBJ whole genome shotgun (WGS) entry which is preliminary data.</text>
</comment>
<dbReference type="EMBL" id="BEHT01000014">
    <property type="protein sequence ID" value="GBC98675.1"/>
    <property type="molecule type" value="Genomic_DNA"/>
</dbReference>
<dbReference type="InterPro" id="IPR050312">
    <property type="entry name" value="IolE/XylAMocC-like"/>
</dbReference>
<dbReference type="Gene3D" id="3.20.20.150">
    <property type="entry name" value="Divalent-metal-dependent TIM barrel enzymes"/>
    <property type="match status" value="1"/>
</dbReference>
<feature type="domain" description="Xylose isomerase-like TIM barrel" evidence="1">
    <location>
        <begin position="21"/>
        <end position="236"/>
    </location>
</feature>
<dbReference type="SUPFAM" id="SSF51658">
    <property type="entry name" value="Xylose isomerase-like"/>
    <property type="match status" value="1"/>
</dbReference>
<dbReference type="PANTHER" id="PTHR12110">
    <property type="entry name" value="HYDROXYPYRUVATE ISOMERASE"/>
    <property type="match status" value="1"/>
</dbReference>
<sequence>MQLGLVTYNIAKDWDLETLLQVCETVGLDGVELRTTHRHGVEPSLSAQERSKVRQRFERTTVKLVGLGTTCEFHSPDPREVRRNIETAKQFVILAHDVGALGVKVRPNALPEGVPKDRTVRQIGTALKELGDFATGFGIEIWLEVHGRGTSDLSVIRAIMEATDHPQVGVCWNSNRDDVVAGSVAPTFALVRDWVRHVHINELWREDYPWRELFRLLREAGYDRWTMAEIPESSDAVRLLRYYRALWRELTRA</sequence>
<proteinExistence type="predicted"/>
<dbReference type="Proteomes" id="UP000236173">
    <property type="component" value="Unassembled WGS sequence"/>
</dbReference>